<organism evidence="1 2">
    <name type="scientific">Methylocaldum marinum</name>
    <dbReference type="NCBI Taxonomy" id="1432792"/>
    <lineage>
        <taxon>Bacteria</taxon>
        <taxon>Pseudomonadati</taxon>
        <taxon>Pseudomonadota</taxon>
        <taxon>Gammaproteobacteria</taxon>
        <taxon>Methylococcales</taxon>
        <taxon>Methylococcaceae</taxon>
        <taxon>Methylocaldum</taxon>
    </lineage>
</organism>
<proteinExistence type="predicted"/>
<reference evidence="1 2" key="1">
    <citation type="submission" date="2016-12" db="EMBL/GenBank/DDBJ databases">
        <title>Genome sequencing of Methylocaldum marinum.</title>
        <authorList>
            <person name="Takeuchi M."/>
            <person name="Kamagata Y."/>
            <person name="Hiraoka S."/>
            <person name="Oshima K."/>
            <person name="Hattori M."/>
            <person name="Iwasaki W."/>
        </authorList>
    </citation>
    <scope>NUCLEOTIDE SEQUENCE [LARGE SCALE GENOMIC DNA]</scope>
    <source>
        <strain evidence="1 2">S8</strain>
    </source>
</reference>
<dbReference type="KEGG" id="mmai:sS8_3609"/>
<dbReference type="AlphaFoldDB" id="A0A250KVJ4"/>
<protein>
    <submittedName>
        <fullName evidence="1">Uncharacterized protein</fullName>
    </submittedName>
</protein>
<evidence type="ECO:0000313" key="2">
    <source>
        <dbReference type="Proteomes" id="UP000266313"/>
    </source>
</evidence>
<dbReference type="EMBL" id="AP017928">
    <property type="protein sequence ID" value="BBA35546.1"/>
    <property type="molecule type" value="Genomic_DNA"/>
</dbReference>
<accession>A0A250KVJ4</accession>
<evidence type="ECO:0000313" key="1">
    <source>
        <dbReference type="EMBL" id="BBA35546.1"/>
    </source>
</evidence>
<dbReference type="Proteomes" id="UP000266313">
    <property type="component" value="Chromosome"/>
</dbReference>
<dbReference type="RefSeq" id="WP_197716564.1">
    <property type="nucleotide sequence ID" value="NZ_AP017928.1"/>
</dbReference>
<gene>
    <name evidence="1" type="ORF">sS8_3609</name>
</gene>
<sequence length="157" mass="18468">MIERLEDWPWSSYRSMVGEANAPDWLDADGLLSQFGRERKSAIESYRRFVKDGRGLPSPLDQTRHQWLLGDDAFVERYRQDKKPEELREVSKAHRRSIALPLDDYRQRYPDRNEAMARAYLSGAYTLSEICICQPWPRTICRHWNLAISGCVLIWHG</sequence>
<name>A0A250KVJ4_9GAMM</name>
<keyword evidence="2" id="KW-1185">Reference proteome</keyword>